<dbReference type="FunFam" id="3.10.20.370:FF:000001">
    <property type="entry name" value="Retrovirus-related Pol polyprotein from transposon 17.6-like protein"/>
    <property type="match status" value="1"/>
</dbReference>
<dbReference type="GO" id="GO:0016787">
    <property type="term" value="F:hydrolase activity"/>
    <property type="evidence" value="ECO:0007669"/>
    <property type="project" value="UniProtKB-KW"/>
</dbReference>
<dbReference type="Gene3D" id="1.10.340.70">
    <property type="match status" value="1"/>
</dbReference>
<feature type="compositionally biased region" description="Acidic residues" evidence="8">
    <location>
        <begin position="501"/>
        <end position="514"/>
    </location>
</feature>
<evidence type="ECO:0000256" key="8">
    <source>
        <dbReference type="SAM" id="MobiDB-lite"/>
    </source>
</evidence>
<dbReference type="InterPro" id="IPR001584">
    <property type="entry name" value="Integrase_cat-core"/>
</dbReference>
<keyword evidence="7" id="KW-0695">RNA-directed DNA polymerase</keyword>
<dbReference type="GO" id="GO:0003964">
    <property type="term" value="F:RNA-directed DNA polymerase activity"/>
    <property type="evidence" value="ECO:0007669"/>
    <property type="project" value="UniProtKB-KW"/>
</dbReference>
<dbReference type="Pfam" id="PF17921">
    <property type="entry name" value="Integrase_H2C2"/>
    <property type="match status" value="1"/>
</dbReference>
<dbReference type="SUPFAM" id="SSF56672">
    <property type="entry name" value="DNA/RNA polymerases"/>
    <property type="match status" value="1"/>
</dbReference>
<dbReference type="Gene3D" id="3.30.70.270">
    <property type="match status" value="2"/>
</dbReference>
<evidence type="ECO:0000256" key="6">
    <source>
        <dbReference type="ARBA" id="ARBA00022801"/>
    </source>
</evidence>
<feature type="region of interest" description="Disordered" evidence="8">
    <location>
        <begin position="486"/>
        <end position="542"/>
    </location>
</feature>
<dbReference type="InterPro" id="IPR000477">
    <property type="entry name" value="RT_dom"/>
</dbReference>
<evidence type="ECO:0000256" key="4">
    <source>
        <dbReference type="ARBA" id="ARBA00022722"/>
    </source>
</evidence>
<dbReference type="InterPro" id="IPR041373">
    <property type="entry name" value="RT_RNaseH"/>
</dbReference>
<dbReference type="InterPro" id="IPR005162">
    <property type="entry name" value="Retrotrans_gag_dom"/>
</dbReference>
<comment type="caution">
    <text evidence="10">The sequence shown here is derived from an EMBL/GenBank/DDBJ whole genome shotgun (WGS) entry which is preliminary data.</text>
</comment>
<dbReference type="Proteomes" id="UP000215914">
    <property type="component" value="Unassembled WGS sequence"/>
</dbReference>
<dbReference type="InterPro" id="IPR043128">
    <property type="entry name" value="Rev_trsase/Diguanyl_cyclase"/>
</dbReference>
<dbReference type="GO" id="GO:0003676">
    <property type="term" value="F:nucleic acid binding"/>
    <property type="evidence" value="ECO:0007669"/>
    <property type="project" value="InterPro"/>
</dbReference>
<keyword evidence="3 10" id="KW-0548">Nucleotidyltransferase</keyword>
<dbReference type="InterPro" id="IPR021109">
    <property type="entry name" value="Peptidase_aspartic_dom_sf"/>
</dbReference>
<dbReference type="Pfam" id="PF13650">
    <property type="entry name" value="Asp_protease_2"/>
    <property type="match status" value="1"/>
</dbReference>
<dbReference type="InterPro" id="IPR050951">
    <property type="entry name" value="Retrovirus_Pol_polyprotein"/>
</dbReference>
<dbReference type="GO" id="GO:0004519">
    <property type="term" value="F:endonuclease activity"/>
    <property type="evidence" value="ECO:0007669"/>
    <property type="project" value="UniProtKB-KW"/>
</dbReference>
<dbReference type="Pfam" id="PF00665">
    <property type="entry name" value="rve"/>
    <property type="match status" value="1"/>
</dbReference>
<evidence type="ECO:0000256" key="3">
    <source>
        <dbReference type="ARBA" id="ARBA00022695"/>
    </source>
</evidence>
<dbReference type="CDD" id="cd00303">
    <property type="entry name" value="retropepsin_like"/>
    <property type="match status" value="1"/>
</dbReference>
<evidence type="ECO:0000256" key="2">
    <source>
        <dbReference type="ARBA" id="ARBA00022679"/>
    </source>
</evidence>
<gene>
    <name evidence="10" type="ORF">HanXRQr2_Chr04g0167561</name>
</gene>
<feature type="domain" description="Integrase catalytic" evidence="9">
    <location>
        <begin position="1499"/>
        <end position="1665"/>
    </location>
</feature>
<dbReference type="Pfam" id="PF00078">
    <property type="entry name" value="RVT_1"/>
    <property type="match status" value="1"/>
</dbReference>
<sequence length="1811" mass="206272">MSSTPATDIVEPSAEPERDLHRRLRERFRVVAEAIDTDAADDDTFYEVRVDMADAEENRILNEIGKPSLDGLPASINAPTIDNNNFEIKAGTISMLQNAVQFYGKDHEDPSVHIAGFLEVCATFRIRDASADAIRLRLFPFSLRDGAKEWLLSLPAGSITTWNQLAEKFLQKYFPPEKTVRLRTKILNFRQDEDESLYEAWERFKELMRKVPHHGLPKWQQCQIFYHGLDSQGQMMIDTYSGGDIGTKNATEAFEILEKCAAKNRTQQPPRGKSSRQGVHHVDDYTAMTARMDALSSKFDRVMEMHSRGSSSGGAYQVGDFPTGDMSHEHVDFMGNQYRPQNNPYSNTYNPGWKNHPNFSWKPDAPNQHPPGFAPRPTAPTHGAYGPPRPQQPPPSSDPSVHDMLSQILAGQNTQKAENEKRFREYDGRFTRHEGELRSQKASMQAIENQVGQIAKMLSERQQGGLPSNTEPNPNATAKAITLRSGKTAQAIPPAVSEKPVDDEEVDEEIEAESPGEVQQRRVPASTARPKEPVREYVPPIPYPGRLKKQKMEEHYGKFLELFKQLHINLPFVEALAQMPKYAKFLKDILSNKKKLEELSQVTLNEECSAVLQNKLPKKMNDPGSFTIPCLIGSLSVSNALADLGASINLMPYAVFAKLDLGEPKPTRMSIQLADRSVKYPRGIVENMLVKIDKFVFPVDFVILDMDEDKNVPLILGRPFLATARALIDVCIGRLTLRVDDEEVTFDIGKSMQHSQSQDDTLYFIETIDTYVSDHLHATFEEDVMDTQLLGGETFGSPSVDRMVEEVTCLIGHASPPCPEVFEVVDRVTEPKARPSIEDPPSVELKELPDHLEYAFLEGETHLPVIISAGLSKEEKDRLLEVLKQHKKAIAWKIMDIKGINPSFCTHKILMEEDFRPVVQHQRRLNPNMQEVVKKEVIKLLDAGLIYPISDSPWVSPVQVVPKKGGMTVVTNEKNELIPTRTVTGWRVCIDYRKLNDATRKDHFPLPFIDQMLERLSGRMYYCFLDGFSGYFQIPISPEDQEKTTFTCPYGTFAYRRMPFGLCNAPATFQRCMVAIFHDMIEDSMEVFMDDFSVFGSSFDQCLGNLKRMLARCEEANLVLNWEKCHFMVKEGIVLGHKISQAGLEVDRAKVETISKLPPPTSVKSIRSFLGHAGFYRRFIKDFSQIARPMTQLLEKDAQFVFSDECLRAFELLKEKLVNAPIMVAPDWELPFELMCDASDFAVGAVLGQRKDKHFHPIYYASKTLNDAQEHYTTTEKELLAVVFAFDKFRSYLVLSKTIVYTDHAALRYLFSKQDAKPRLIRWILLLQEFDIEIRDKKGAENLAADHLSRLEHSEEKETRGPSINDNFPHEFLMRIETSDDSPWFADFANYLASGILIKGMTHQQKRKFFADVKHYFWDDPYLFRVGADRMIRRCVYGDEARDILRHCHEGPTGGHHGANNTARKVFDAGFFWPTIFRDAHEWVRSCDSCQRASNISARHEMPQNGIQVCEVFDVWGLDFMGPFPTSFGNRYILVAVDYVSKWAEAQALPTNDARVVVRFLKKLFARFGAPKALISDRGTHFCNAQLEKALSRYGVQHRFSTQYHPQTSGQVEVTNRGIKRILEKTVNSSRKDWSEKLDDALWAFRTAYKTPIGTTPFKLVYGKSCHLPVELEHKAYWALKTVNLDMAAAGENRFVQIHEVEELRHDAYESSKLYKERTKTLHDARLKDKKEFRVGDRVLLYNSRLKLFPGKLKSRWSGPYTVRSVFPYGTVEIGHEDGRLFKVNGHRLKAYVGGPVDPSEEVVTLHPRNK</sequence>
<dbReference type="GO" id="GO:0015074">
    <property type="term" value="P:DNA integration"/>
    <property type="evidence" value="ECO:0007669"/>
    <property type="project" value="InterPro"/>
</dbReference>
<dbReference type="PROSITE" id="PS50994">
    <property type="entry name" value="INTEGRASE"/>
    <property type="match status" value="1"/>
</dbReference>
<feature type="compositionally biased region" description="Pro residues" evidence="8">
    <location>
        <begin position="368"/>
        <end position="378"/>
    </location>
</feature>
<dbReference type="PANTHER" id="PTHR37984:SF5">
    <property type="entry name" value="PROTEIN NYNRIN-LIKE"/>
    <property type="match status" value="1"/>
</dbReference>
<keyword evidence="5" id="KW-0255">Endonuclease</keyword>
<dbReference type="CDD" id="cd01647">
    <property type="entry name" value="RT_LTR"/>
    <property type="match status" value="1"/>
</dbReference>
<reference evidence="10" key="2">
    <citation type="submission" date="2020-06" db="EMBL/GenBank/DDBJ databases">
        <title>Helianthus annuus Genome sequencing and assembly Release 2.</title>
        <authorList>
            <person name="Gouzy J."/>
            <person name="Langlade N."/>
            <person name="Munos S."/>
        </authorList>
    </citation>
    <scope>NUCLEOTIDE SEQUENCE</scope>
    <source>
        <tissue evidence="10">Leaves</tissue>
    </source>
</reference>
<dbReference type="InterPro" id="IPR036397">
    <property type="entry name" value="RNaseH_sf"/>
</dbReference>
<name>A0A9K3NRC5_HELAN</name>
<keyword evidence="6 10" id="KW-0378">Hydrolase</keyword>
<accession>A0A9K3NRC5</accession>
<organism evidence="10 11">
    <name type="scientific">Helianthus annuus</name>
    <name type="common">Common sunflower</name>
    <dbReference type="NCBI Taxonomy" id="4232"/>
    <lineage>
        <taxon>Eukaryota</taxon>
        <taxon>Viridiplantae</taxon>
        <taxon>Streptophyta</taxon>
        <taxon>Embryophyta</taxon>
        <taxon>Tracheophyta</taxon>
        <taxon>Spermatophyta</taxon>
        <taxon>Magnoliopsida</taxon>
        <taxon>eudicotyledons</taxon>
        <taxon>Gunneridae</taxon>
        <taxon>Pentapetalae</taxon>
        <taxon>asterids</taxon>
        <taxon>campanulids</taxon>
        <taxon>Asterales</taxon>
        <taxon>Asteraceae</taxon>
        <taxon>Asteroideae</taxon>
        <taxon>Heliantheae alliance</taxon>
        <taxon>Heliantheae</taxon>
        <taxon>Helianthus</taxon>
    </lineage>
</organism>
<feature type="region of interest" description="Disordered" evidence="8">
    <location>
        <begin position="356"/>
        <end position="402"/>
    </location>
</feature>
<keyword evidence="11" id="KW-1185">Reference proteome</keyword>
<proteinExistence type="predicted"/>
<evidence type="ECO:0000256" key="7">
    <source>
        <dbReference type="ARBA" id="ARBA00022918"/>
    </source>
</evidence>
<dbReference type="EC" id="2.7.7.49" evidence="1"/>
<dbReference type="Gene3D" id="2.40.70.10">
    <property type="entry name" value="Acid Proteases"/>
    <property type="match status" value="1"/>
</dbReference>
<dbReference type="InterPro" id="IPR043502">
    <property type="entry name" value="DNA/RNA_pol_sf"/>
</dbReference>
<evidence type="ECO:0000313" key="11">
    <source>
        <dbReference type="Proteomes" id="UP000215914"/>
    </source>
</evidence>
<dbReference type="Gene3D" id="3.30.420.10">
    <property type="entry name" value="Ribonuclease H-like superfamily/Ribonuclease H"/>
    <property type="match status" value="1"/>
</dbReference>
<evidence type="ECO:0000256" key="1">
    <source>
        <dbReference type="ARBA" id="ARBA00012493"/>
    </source>
</evidence>
<evidence type="ECO:0000259" key="9">
    <source>
        <dbReference type="PROSITE" id="PS50994"/>
    </source>
</evidence>
<dbReference type="Pfam" id="PF17917">
    <property type="entry name" value="RT_RNaseH"/>
    <property type="match status" value="1"/>
</dbReference>
<dbReference type="Pfam" id="PF03732">
    <property type="entry name" value="Retrotrans_gag"/>
    <property type="match status" value="1"/>
</dbReference>
<dbReference type="Gramene" id="mRNA:HanXRQr2_Chr04g0167561">
    <property type="protein sequence ID" value="CDS:HanXRQr2_Chr04g0167561.1"/>
    <property type="gene ID" value="HanXRQr2_Chr04g0167561"/>
</dbReference>
<evidence type="ECO:0000313" key="10">
    <source>
        <dbReference type="EMBL" id="KAF5810277.1"/>
    </source>
</evidence>
<keyword evidence="4" id="KW-0540">Nuclease</keyword>
<feature type="compositionally biased region" description="Pro residues" evidence="8">
    <location>
        <begin position="387"/>
        <end position="397"/>
    </location>
</feature>
<dbReference type="InterPro" id="IPR012337">
    <property type="entry name" value="RNaseH-like_sf"/>
</dbReference>
<dbReference type="PANTHER" id="PTHR37984">
    <property type="entry name" value="PROTEIN CBG26694"/>
    <property type="match status" value="1"/>
</dbReference>
<dbReference type="EMBL" id="MNCJ02000319">
    <property type="protein sequence ID" value="KAF5810277.1"/>
    <property type="molecule type" value="Genomic_DNA"/>
</dbReference>
<dbReference type="InterPro" id="IPR041588">
    <property type="entry name" value="Integrase_H2C2"/>
</dbReference>
<evidence type="ECO:0000256" key="5">
    <source>
        <dbReference type="ARBA" id="ARBA00022759"/>
    </source>
</evidence>
<dbReference type="FunFam" id="3.30.70.270:FF:000026">
    <property type="entry name" value="Transposon Ty3-G Gag-Pol polyprotein"/>
    <property type="match status" value="1"/>
</dbReference>
<dbReference type="SUPFAM" id="SSF53098">
    <property type="entry name" value="Ribonuclease H-like"/>
    <property type="match status" value="1"/>
</dbReference>
<dbReference type="Gene3D" id="3.10.10.10">
    <property type="entry name" value="HIV Type 1 Reverse Transcriptase, subunit A, domain 1"/>
    <property type="match status" value="1"/>
</dbReference>
<dbReference type="CDD" id="cd09274">
    <property type="entry name" value="RNase_HI_RT_Ty3"/>
    <property type="match status" value="1"/>
</dbReference>
<keyword evidence="2 10" id="KW-0808">Transferase</keyword>
<protein>
    <recommendedName>
        <fullName evidence="1">RNA-directed DNA polymerase</fullName>
        <ecNumber evidence="1">2.7.7.49</ecNumber>
    </recommendedName>
</protein>
<reference evidence="10" key="1">
    <citation type="journal article" date="2017" name="Nature">
        <title>The sunflower genome provides insights into oil metabolism, flowering and Asterid evolution.</title>
        <authorList>
            <person name="Badouin H."/>
            <person name="Gouzy J."/>
            <person name="Grassa C.J."/>
            <person name="Murat F."/>
            <person name="Staton S.E."/>
            <person name="Cottret L."/>
            <person name="Lelandais-Briere C."/>
            <person name="Owens G.L."/>
            <person name="Carrere S."/>
            <person name="Mayjonade B."/>
            <person name="Legrand L."/>
            <person name="Gill N."/>
            <person name="Kane N.C."/>
            <person name="Bowers J.E."/>
            <person name="Hubner S."/>
            <person name="Bellec A."/>
            <person name="Berard A."/>
            <person name="Berges H."/>
            <person name="Blanchet N."/>
            <person name="Boniface M.C."/>
            <person name="Brunel D."/>
            <person name="Catrice O."/>
            <person name="Chaidir N."/>
            <person name="Claudel C."/>
            <person name="Donnadieu C."/>
            <person name="Faraut T."/>
            <person name="Fievet G."/>
            <person name="Helmstetter N."/>
            <person name="King M."/>
            <person name="Knapp S.J."/>
            <person name="Lai Z."/>
            <person name="Le Paslier M.C."/>
            <person name="Lippi Y."/>
            <person name="Lorenzon L."/>
            <person name="Mandel J.R."/>
            <person name="Marage G."/>
            <person name="Marchand G."/>
            <person name="Marquand E."/>
            <person name="Bret-Mestries E."/>
            <person name="Morien E."/>
            <person name="Nambeesan S."/>
            <person name="Nguyen T."/>
            <person name="Pegot-Espagnet P."/>
            <person name="Pouilly N."/>
            <person name="Raftis F."/>
            <person name="Sallet E."/>
            <person name="Schiex T."/>
            <person name="Thomas J."/>
            <person name="Vandecasteele C."/>
            <person name="Vares D."/>
            <person name="Vear F."/>
            <person name="Vautrin S."/>
            <person name="Crespi M."/>
            <person name="Mangin B."/>
            <person name="Burke J.M."/>
            <person name="Salse J."/>
            <person name="Munos S."/>
            <person name="Vincourt P."/>
            <person name="Rieseberg L.H."/>
            <person name="Langlade N.B."/>
        </authorList>
    </citation>
    <scope>NUCLEOTIDE SEQUENCE</scope>
    <source>
        <tissue evidence="10">Leaves</tissue>
    </source>
</reference>